<keyword evidence="3" id="KW-0677">Repeat</keyword>
<dbReference type="PANTHER" id="PTHR14677:SF20">
    <property type="entry name" value="ZINC FINGER AN1-TYPE CONTAINING 2A-RELATED"/>
    <property type="match status" value="1"/>
</dbReference>
<protein>
    <recommendedName>
        <fullName evidence="8">AN1-type domain-containing protein</fullName>
    </recommendedName>
</protein>
<dbReference type="AlphaFoldDB" id="R0FRC4"/>
<feature type="region of interest" description="Disordered" evidence="7">
    <location>
        <begin position="185"/>
        <end position="204"/>
    </location>
</feature>
<dbReference type="GO" id="GO:0008270">
    <property type="term" value="F:zinc ion binding"/>
    <property type="evidence" value="ECO:0007669"/>
    <property type="project" value="UniProtKB-KW"/>
</dbReference>
<evidence type="ECO:0000313" key="9">
    <source>
        <dbReference type="EMBL" id="EOA24756.1"/>
    </source>
</evidence>
<dbReference type="PANTHER" id="PTHR14677">
    <property type="entry name" value="ARSENITE INDUCUBLE RNA ASSOCIATED PROTEIN AIP-1-RELATED"/>
    <property type="match status" value="1"/>
</dbReference>
<dbReference type="GO" id="GO:0005737">
    <property type="term" value="C:cytoplasm"/>
    <property type="evidence" value="ECO:0007669"/>
    <property type="project" value="TreeGrafter"/>
</dbReference>
<evidence type="ECO:0000256" key="2">
    <source>
        <dbReference type="ARBA" id="ARBA00022723"/>
    </source>
</evidence>
<dbReference type="InterPro" id="IPR035896">
    <property type="entry name" value="AN1-like_Znf"/>
</dbReference>
<accession>R0FRC4</accession>
<sequence>MNSSRTYQEVRQEKLIAMAGGGTEAFPDLGEHCQNPDCKLLDFLPFTCDGCKLVFCLDHRSYKSHNCPKSDHGSRTVSICQTCSIAIETTGFDEEGIKSLLEKHEKSGDCDPNKKKKQTCPVKRCREVLTFANNLTCKDCGVKFCLKHRFPTDHVCNKKTVTNSGTSSRWNEKFMEALSLRNEKSCGRGSSVNSSRSSPSVRSF</sequence>
<evidence type="ECO:0000256" key="7">
    <source>
        <dbReference type="SAM" id="MobiDB-lite"/>
    </source>
</evidence>
<feature type="domain" description="AN1-type" evidence="8">
    <location>
        <begin position="114"/>
        <end position="164"/>
    </location>
</feature>
<feature type="compositionally biased region" description="Low complexity" evidence="7">
    <location>
        <begin position="187"/>
        <end position="204"/>
    </location>
</feature>
<evidence type="ECO:0000256" key="4">
    <source>
        <dbReference type="ARBA" id="ARBA00022771"/>
    </source>
</evidence>
<dbReference type="FunFam" id="4.10.1110.10:FF:000003">
    <property type="entry name" value="AN1-type zinc finger protein 2B isoform X1"/>
    <property type="match status" value="1"/>
</dbReference>
<dbReference type="SUPFAM" id="SSF118310">
    <property type="entry name" value="AN1-like Zinc finger"/>
    <property type="match status" value="2"/>
</dbReference>
<evidence type="ECO:0000256" key="6">
    <source>
        <dbReference type="PROSITE-ProRule" id="PRU00449"/>
    </source>
</evidence>
<evidence type="ECO:0000313" key="10">
    <source>
        <dbReference type="Proteomes" id="UP000029121"/>
    </source>
</evidence>
<keyword evidence="10" id="KW-1185">Reference proteome</keyword>
<evidence type="ECO:0000256" key="3">
    <source>
        <dbReference type="ARBA" id="ARBA00022737"/>
    </source>
</evidence>
<keyword evidence="4 6" id="KW-0863">Zinc-finger</keyword>
<dbReference type="Proteomes" id="UP000029121">
    <property type="component" value="Unassembled WGS sequence"/>
</dbReference>
<reference evidence="10" key="1">
    <citation type="journal article" date="2013" name="Nat. Genet.">
        <title>The Capsella rubella genome and the genomic consequences of rapid mating system evolution.</title>
        <authorList>
            <person name="Slotte T."/>
            <person name="Hazzouri K.M."/>
            <person name="Agren J.A."/>
            <person name="Koenig D."/>
            <person name="Maumus F."/>
            <person name="Guo Y.L."/>
            <person name="Steige K."/>
            <person name="Platts A.E."/>
            <person name="Escobar J.S."/>
            <person name="Newman L.K."/>
            <person name="Wang W."/>
            <person name="Mandakova T."/>
            <person name="Vello E."/>
            <person name="Smith L.M."/>
            <person name="Henz S.R."/>
            <person name="Steffen J."/>
            <person name="Takuno S."/>
            <person name="Brandvain Y."/>
            <person name="Coop G."/>
            <person name="Andolfatto P."/>
            <person name="Hu T.T."/>
            <person name="Blanchette M."/>
            <person name="Clark R.M."/>
            <person name="Quesneville H."/>
            <person name="Nordborg M."/>
            <person name="Gaut B.S."/>
            <person name="Lysak M.A."/>
            <person name="Jenkins J."/>
            <person name="Grimwood J."/>
            <person name="Chapman J."/>
            <person name="Prochnik S."/>
            <person name="Shu S."/>
            <person name="Rokhsar D."/>
            <person name="Schmutz J."/>
            <person name="Weigel D."/>
            <person name="Wright S.I."/>
        </authorList>
    </citation>
    <scope>NUCLEOTIDE SEQUENCE [LARGE SCALE GENOMIC DNA]</scope>
    <source>
        <strain evidence="10">cv. Monte Gargano</strain>
    </source>
</reference>
<dbReference type="eggNOG" id="KOG3183">
    <property type="taxonomic scope" value="Eukaryota"/>
</dbReference>
<dbReference type="EMBL" id="KB870809">
    <property type="protein sequence ID" value="EOA24756.1"/>
    <property type="molecule type" value="Genomic_DNA"/>
</dbReference>
<dbReference type="InterPro" id="IPR000058">
    <property type="entry name" value="Znf_AN1"/>
</dbReference>
<dbReference type="PROSITE" id="PS51039">
    <property type="entry name" value="ZF_AN1"/>
    <property type="match status" value="2"/>
</dbReference>
<evidence type="ECO:0000259" key="8">
    <source>
        <dbReference type="PROSITE" id="PS51039"/>
    </source>
</evidence>
<feature type="domain" description="AN1-type" evidence="8">
    <location>
        <begin position="27"/>
        <end position="75"/>
    </location>
</feature>
<organism evidence="9 10">
    <name type="scientific">Capsella rubella</name>
    <dbReference type="NCBI Taxonomy" id="81985"/>
    <lineage>
        <taxon>Eukaryota</taxon>
        <taxon>Viridiplantae</taxon>
        <taxon>Streptophyta</taxon>
        <taxon>Embryophyta</taxon>
        <taxon>Tracheophyta</taxon>
        <taxon>Spermatophyta</taxon>
        <taxon>Magnoliopsida</taxon>
        <taxon>eudicotyledons</taxon>
        <taxon>Gunneridae</taxon>
        <taxon>Pentapetalae</taxon>
        <taxon>rosids</taxon>
        <taxon>malvids</taxon>
        <taxon>Brassicales</taxon>
        <taxon>Brassicaceae</taxon>
        <taxon>Camelineae</taxon>
        <taxon>Capsella</taxon>
    </lineage>
</organism>
<evidence type="ECO:0000256" key="1">
    <source>
        <dbReference type="ARBA" id="ARBA00003732"/>
    </source>
</evidence>
<evidence type="ECO:0000256" key="5">
    <source>
        <dbReference type="ARBA" id="ARBA00022833"/>
    </source>
</evidence>
<dbReference type="Pfam" id="PF01428">
    <property type="entry name" value="zf-AN1"/>
    <property type="match status" value="2"/>
</dbReference>
<proteinExistence type="predicted"/>
<keyword evidence="5" id="KW-0862">Zinc</keyword>
<keyword evidence="2" id="KW-0479">Metal-binding</keyword>
<gene>
    <name evidence="9" type="ORF">CARUB_v10018042mg</name>
</gene>
<comment type="function">
    <text evidence="1">May be involved in environmental stress response.</text>
</comment>
<dbReference type="STRING" id="81985.R0FRC4"/>
<dbReference type="Gene3D" id="4.10.1110.10">
    <property type="entry name" value="AN1-like Zinc finger"/>
    <property type="match status" value="2"/>
</dbReference>
<dbReference type="SMART" id="SM00154">
    <property type="entry name" value="ZnF_AN1"/>
    <property type="match status" value="2"/>
</dbReference>
<name>R0FRC4_9BRAS</name>